<dbReference type="Pfam" id="PF10626">
    <property type="entry name" value="TraO"/>
    <property type="match status" value="1"/>
</dbReference>
<dbReference type="AlphaFoldDB" id="A0A1I5GUN0"/>
<proteinExistence type="predicted"/>
<dbReference type="STRING" id="913024.SAMN05421741_1508"/>
<evidence type="ECO:0000313" key="3">
    <source>
        <dbReference type="Proteomes" id="UP000199036"/>
    </source>
</evidence>
<feature type="signal peptide" evidence="1">
    <location>
        <begin position="1"/>
        <end position="20"/>
    </location>
</feature>
<dbReference type="OrthoDB" id="1078465at2"/>
<sequence length="186" mass="21227">MKQFIYTVLMVLLNITLATAQRMLPKQKGLEITAGLLSHYQKATDYHISAAMTVNSKKGNYQLWGFEYSKKQRAYKSTSIPQETYTIEGGYSFFLLSDAQKNIVLNFGLTGIVGYESLNRGETMLYDGAKMMTEDNFIYGAGGRLTLETYLSDWMVLLIQARTKVYWNTDVEQFRPSLGLGLRFNF</sequence>
<name>A0A1I5GUN0_9FLAO</name>
<dbReference type="EMBL" id="FOVI01000050">
    <property type="protein sequence ID" value="SFO39600.1"/>
    <property type="molecule type" value="Genomic_DNA"/>
</dbReference>
<evidence type="ECO:0000256" key="1">
    <source>
        <dbReference type="SAM" id="SignalP"/>
    </source>
</evidence>
<gene>
    <name evidence="2" type="ORF">SAMN05421741_1508</name>
</gene>
<protein>
    <submittedName>
        <fullName evidence="2">Conjugative transposon protein TraO</fullName>
    </submittedName>
</protein>
<keyword evidence="1" id="KW-0732">Signal</keyword>
<feature type="chain" id="PRO_5011590034" evidence="1">
    <location>
        <begin position="21"/>
        <end position="186"/>
    </location>
</feature>
<accession>A0A1I5GUN0</accession>
<evidence type="ECO:0000313" key="2">
    <source>
        <dbReference type="EMBL" id="SFO39600.1"/>
    </source>
</evidence>
<keyword evidence="3" id="KW-1185">Reference proteome</keyword>
<dbReference type="Proteomes" id="UP000199036">
    <property type="component" value="Unassembled WGS sequence"/>
</dbReference>
<organism evidence="2 3">
    <name type="scientific">Paenimyroides ummariense</name>
    <dbReference type="NCBI Taxonomy" id="913024"/>
    <lineage>
        <taxon>Bacteria</taxon>
        <taxon>Pseudomonadati</taxon>
        <taxon>Bacteroidota</taxon>
        <taxon>Flavobacteriia</taxon>
        <taxon>Flavobacteriales</taxon>
        <taxon>Flavobacteriaceae</taxon>
        <taxon>Paenimyroides</taxon>
    </lineage>
</organism>
<reference evidence="3" key="1">
    <citation type="submission" date="2016-10" db="EMBL/GenBank/DDBJ databases">
        <authorList>
            <person name="Varghese N."/>
            <person name="Submissions S."/>
        </authorList>
    </citation>
    <scope>NUCLEOTIDE SEQUENCE [LARGE SCALE GENOMIC DNA]</scope>
    <source>
        <strain evidence="3">DS-12</strain>
    </source>
</reference>
<dbReference type="InterPro" id="IPR018899">
    <property type="entry name" value="Conjug_transposon_Tra0"/>
</dbReference>